<dbReference type="PANTHER" id="PTHR46268">
    <property type="entry name" value="STRESS RESPONSE PROTEIN NHAX"/>
    <property type="match status" value="1"/>
</dbReference>
<dbReference type="Gene3D" id="3.40.50.620">
    <property type="entry name" value="HUPs"/>
    <property type="match status" value="2"/>
</dbReference>
<evidence type="ECO:0000313" key="4">
    <source>
        <dbReference type="Proteomes" id="UP000216605"/>
    </source>
</evidence>
<gene>
    <name evidence="3" type="ORF">CHU92_09780</name>
</gene>
<dbReference type="OrthoDB" id="9788959at2"/>
<dbReference type="EMBL" id="NOXV01000271">
    <property type="protein sequence ID" value="OYQ36376.1"/>
    <property type="molecule type" value="Genomic_DNA"/>
</dbReference>
<dbReference type="RefSeq" id="WP_094415070.1">
    <property type="nucleotide sequence ID" value="NZ_NOXV01000271.1"/>
</dbReference>
<organism evidence="3 4">
    <name type="scientific">Flavobacterium cyanobacteriorum</name>
    <dbReference type="NCBI Taxonomy" id="2022802"/>
    <lineage>
        <taxon>Bacteria</taxon>
        <taxon>Pseudomonadati</taxon>
        <taxon>Bacteroidota</taxon>
        <taxon>Flavobacteriia</taxon>
        <taxon>Flavobacteriales</taxon>
        <taxon>Flavobacteriaceae</taxon>
        <taxon>Flavobacterium</taxon>
    </lineage>
</organism>
<evidence type="ECO:0000256" key="1">
    <source>
        <dbReference type="ARBA" id="ARBA00008791"/>
    </source>
</evidence>
<dbReference type="InterPro" id="IPR014729">
    <property type="entry name" value="Rossmann-like_a/b/a_fold"/>
</dbReference>
<evidence type="ECO:0000313" key="3">
    <source>
        <dbReference type="EMBL" id="OYQ36376.1"/>
    </source>
</evidence>
<dbReference type="PRINTS" id="PR01438">
    <property type="entry name" value="UNVRSLSTRESS"/>
</dbReference>
<proteinExistence type="inferred from homology"/>
<accession>A0A255Z4J4</accession>
<dbReference type="CDD" id="cd00293">
    <property type="entry name" value="USP-like"/>
    <property type="match status" value="2"/>
</dbReference>
<dbReference type="InterPro" id="IPR006016">
    <property type="entry name" value="UspA"/>
</dbReference>
<dbReference type="Proteomes" id="UP000216605">
    <property type="component" value="Unassembled WGS sequence"/>
</dbReference>
<keyword evidence="4" id="KW-1185">Reference proteome</keyword>
<dbReference type="Pfam" id="PF00582">
    <property type="entry name" value="Usp"/>
    <property type="match status" value="2"/>
</dbReference>
<name>A0A255Z4J4_9FLAO</name>
<comment type="caution">
    <text evidence="3">The sequence shown here is derived from an EMBL/GenBank/DDBJ whole genome shotgun (WGS) entry which is preliminary data.</text>
</comment>
<comment type="similarity">
    <text evidence="1">Belongs to the universal stress protein A family.</text>
</comment>
<dbReference type="AlphaFoldDB" id="A0A255Z4J4"/>
<reference evidence="3 4" key="1">
    <citation type="submission" date="2017-07" db="EMBL/GenBank/DDBJ databases">
        <title>Flavobacterium cyanobacteriorum sp. nov., isolated from cyanobacterial aggregates in a eutrophic lake.</title>
        <authorList>
            <person name="Cai H."/>
        </authorList>
    </citation>
    <scope>NUCLEOTIDE SEQUENCE [LARGE SCALE GENOMIC DNA]</scope>
    <source>
        <strain evidence="3 4">TH021</strain>
    </source>
</reference>
<feature type="domain" description="UspA" evidence="2">
    <location>
        <begin position="1"/>
        <end position="147"/>
    </location>
</feature>
<protein>
    <submittedName>
        <fullName evidence="3">Universal stress protein UspA</fullName>
    </submittedName>
</protein>
<sequence>MKKILVPTDFSEHAEYALKVAANIARENDGQVYLLHMLELPSYANDGIGESNAVGSSADVPEVMFFMEKTRERFQEILNEPYLQGIDIVEAIQFERAFDGIMKNVKKHSIDLIVMGSHGASGFQEMFIGSNTEKVVRTSDVPVLVIKKEQEGFNPANMVFASDFSDEVKKPFAKVVDFANSFNSNIHLVYVNTPNSFRSTHAAEKIMHDFASGFNFTNGYTTHIYNDVNIEKGILHFANSINADLIGMCTHGRKGLAHFFNGSISEDLVNHAVRPVITFKI</sequence>
<dbReference type="InterPro" id="IPR006015">
    <property type="entry name" value="Universal_stress_UspA"/>
</dbReference>
<evidence type="ECO:0000259" key="2">
    <source>
        <dbReference type="Pfam" id="PF00582"/>
    </source>
</evidence>
<dbReference type="PANTHER" id="PTHR46268:SF6">
    <property type="entry name" value="UNIVERSAL STRESS PROTEIN UP12"/>
    <property type="match status" value="1"/>
</dbReference>
<feature type="domain" description="UspA" evidence="2">
    <location>
        <begin position="227"/>
        <end position="278"/>
    </location>
</feature>
<dbReference type="SUPFAM" id="SSF52402">
    <property type="entry name" value="Adenine nucleotide alpha hydrolases-like"/>
    <property type="match status" value="2"/>
</dbReference>